<dbReference type="EMBL" id="JAUJYN010000003">
    <property type="protein sequence ID" value="KAK1275263.1"/>
    <property type="molecule type" value="Genomic_DNA"/>
</dbReference>
<feature type="coiled-coil region" evidence="1">
    <location>
        <begin position="105"/>
        <end position="132"/>
    </location>
</feature>
<gene>
    <name evidence="2" type="ORF">QJS04_geneDACA001724</name>
</gene>
<name>A0AAV9BEQ8_ACOGR</name>
<dbReference type="AlphaFoldDB" id="A0AAV9BEQ8"/>
<protein>
    <submittedName>
        <fullName evidence="2">Uncharacterized protein</fullName>
    </submittedName>
</protein>
<reference evidence="2" key="2">
    <citation type="submission" date="2023-06" db="EMBL/GenBank/DDBJ databases">
        <authorList>
            <person name="Ma L."/>
            <person name="Liu K.-W."/>
            <person name="Li Z."/>
            <person name="Hsiao Y.-Y."/>
            <person name="Qi Y."/>
            <person name="Fu T."/>
            <person name="Tang G."/>
            <person name="Zhang D."/>
            <person name="Sun W.-H."/>
            <person name="Liu D.-K."/>
            <person name="Li Y."/>
            <person name="Chen G.-Z."/>
            <person name="Liu X.-D."/>
            <person name="Liao X.-Y."/>
            <person name="Jiang Y.-T."/>
            <person name="Yu X."/>
            <person name="Hao Y."/>
            <person name="Huang J."/>
            <person name="Zhao X.-W."/>
            <person name="Ke S."/>
            <person name="Chen Y.-Y."/>
            <person name="Wu W.-L."/>
            <person name="Hsu J.-L."/>
            <person name="Lin Y.-F."/>
            <person name="Huang M.-D."/>
            <person name="Li C.-Y."/>
            <person name="Huang L."/>
            <person name="Wang Z.-W."/>
            <person name="Zhao X."/>
            <person name="Zhong W.-Y."/>
            <person name="Peng D.-H."/>
            <person name="Ahmad S."/>
            <person name="Lan S."/>
            <person name="Zhang J.-S."/>
            <person name="Tsai W.-C."/>
            <person name="Van De Peer Y."/>
            <person name="Liu Z.-J."/>
        </authorList>
    </citation>
    <scope>NUCLEOTIDE SEQUENCE</scope>
    <source>
        <strain evidence="2">SCP</strain>
        <tissue evidence="2">Leaves</tissue>
    </source>
</reference>
<dbReference type="PANTHER" id="PTHR35712">
    <property type="entry name" value="MYOSIN HEAVY CHAIN-LIKE PROTEIN"/>
    <property type="match status" value="1"/>
</dbReference>
<evidence type="ECO:0000256" key="1">
    <source>
        <dbReference type="SAM" id="Coils"/>
    </source>
</evidence>
<organism evidence="2 3">
    <name type="scientific">Acorus gramineus</name>
    <name type="common">Dwarf sweet flag</name>
    <dbReference type="NCBI Taxonomy" id="55184"/>
    <lineage>
        <taxon>Eukaryota</taxon>
        <taxon>Viridiplantae</taxon>
        <taxon>Streptophyta</taxon>
        <taxon>Embryophyta</taxon>
        <taxon>Tracheophyta</taxon>
        <taxon>Spermatophyta</taxon>
        <taxon>Magnoliopsida</taxon>
        <taxon>Liliopsida</taxon>
        <taxon>Acoraceae</taxon>
        <taxon>Acorus</taxon>
    </lineage>
</organism>
<keyword evidence="1" id="KW-0175">Coiled coil</keyword>
<evidence type="ECO:0000313" key="3">
    <source>
        <dbReference type="Proteomes" id="UP001179952"/>
    </source>
</evidence>
<dbReference type="PANTHER" id="PTHR35712:SF1">
    <property type="entry name" value="MYOSIN HEAVY CHAIN-LIKE PROTEIN"/>
    <property type="match status" value="1"/>
</dbReference>
<sequence>MGEGGMYGEYVTVRGGSVSNDGWSLVSKKHMGNKKMEFTRDVTLRLGGSTASVYDVENLMGVETMVEQTNMEAEKQIKFFQGCVAAAFSERDQAIIEAEKVKEGQEVMQQKIFDLENRLEELQLAYQEEKKVHDIDQKELFRFKEQNEAFERVINKFYEIRQSARGHSEDSNLEDKYACLLQDPTERWNFSDNRETATSKYIASLEEELKSLRYMVENLQNNLRVGVEIERHLKGKVCLLEEKQITSDYMMNKGLSGLRNFHTQKKNEIMNLLVEEGSRIGSMLVEVQEKMREFHLNKDLEGHVESTCDDTECRDVHISSDINASIGTEVVVH</sequence>
<comment type="caution">
    <text evidence="2">The sequence shown here is derived from an EMBL/GenBank/DDBJ whole genome shotgun (WGS) entry which is preliminary data.</text>
</comment>
<reference evidence="2" key="1">
    <citation type="journal article" date="2023" name="Nat. Commun.">
        <title>Diploid and tetraploid genomes of Acorus and the evolution of monocots.</title>
        <authorList>
            <person name="Ma L."/>
            <person name="Liu K.W."/>
            <person name="Li Z."/>
            <person name="Hsiao Y.Y."/>
            <person name="Qi Y."/>
            <person name="Fu T."/>
            <person name="Tang G.D."/>
            <person name="Zhang D."/>
            <person name="Sun W.H."/>
            <person name="Liu D.K."/>
            <person name="Li Y."/>
            <person name="Chen G.Z."/>
            <person name="Liu X.D."/>
            <person name="Liao X.Y."/>
            <person name="Jiang Y.T."/>
            <person name="Yu X."/>
            <person name="Hao Y."/>
            <person name="Huang J."/>
            <person name="Zhao X.W."/>
            <person name="Ke S."/>
            <person name="Chen Y.Y."/>
            <person name="Wu W.L."/>
            <person name="Hsu J.L."/>
            <person name="Lin Y.F."/>
            <person name="Huang M.D."/>
            <person name="Li C.Y."/>
            <person name="Huang L."/>
            <person name="Wang Z.W."/>
            <person name="Zhao X."/>
            <person name="Zhong W.Y."/>
            <person name="Peng D.H."/>
            <person name="Ahmad S."/>
            <person name="Lan S."/>
            <person name="Zhang J.S."/>
            <person name="Tsai W.C."/>
            <person name="Van de Peer Y."/>
            <person name="Liu Z.J."/>
        </authorList>
    </citation>
    <scope>NUCLEOTIDE SEQUENCE</scope>
    <source>
        <strain evidence="2">SCP</strain>
    </source>
</reference>
<proteinExistence type="predicted"/>
<accession>A0AAV9BEQ8</accession>
<evidence type="ECO:0000313" key="2">
    <source>
        <dbReference type="EMBL" id="KAK1275263.1"/>
    </source>
</evidence>
<dbReference type="Proteomes" id="UP001179952">
    <property type="component" value="Unassembled WGS sequence"/>
</dbReference>
<keyword evidence="3" id="KW-1185">Reference proteome</keyword>